<protein>
    <recommendedName>
        <fullName evidence="2">Cell shape-determining protein MreC</fullName>
    </recommendedName>
    <alternativeName>
        <fullName evidence="4">Cell shape protein MreC</fullName>
    </alternativeName>
</protein>
<dbReference type="InterPro" id="IPR007221">
    <property type="entry name" value="MreC"/>
</dbReference>
<comment type="caution">
    <text evidence="7">The sequence shown here is derived from an EMBL/GenBank/DDBJ whole genome shotgun (WGS) entry which is preliminary data.</text>
</comment>
<evidence type="ECO:0000313" key="7">
    <source>
        <dbReference type="EMBL" id="PZE18940.1"/>
    </source>
</evidence>
<evidence type="ECO:0000256" key="3">
    <source>
        <dbReference type="ARBA" id="ARBA00022960"/>
    </source>
</evidence>
<keyword evidence="8" id="KW-1185">Reference proteome</keyword>
<dbReference type="InterPro" id="IPR055342">
    <property type="entry name" value="MreC_beta-barrel_core"/>
</dbReference>
<keyword evidence="5" id="KW-0472">Membrane</keyword>
<dbReference type="Proteomes" id="UP000249248">
    <property type="component" value="Unassembled WGS sequence"/>
</dbReference>
<organism evidence="7 8">
    <name type="scientific">Putridiphycobacter roseus</name>
    <dbReference type="NCBI Taxonomy" id="2219161"/>
    <lineage>
        <taxon>Bacteria</taxon>
        <taxon>Pseudomonadati</taxon>
        <taxon>Bacteroidota</taxon>
        <taxon>Flavobacteriia</taxon>
        <taxon>Flavobacteriales</taxon>
        <taxon>Crocinitomicaceae</taxon>
        <taxon>Putridiphycobacter</taxon>
    </lineage>
</organism>
<evidence type="ECO:0000259" key="6">
    <source>
        <dbReference type="Pfam" id="PF04085"/>
    </source>
</evidence>
<evidence type="ECO:0000256" key="5">
    <source>
        <dbReference type="SAM" id="Phobius"/>
    </source>
</evidence>
<evidence type="ECO:0000256" key="4">
    <source>
        <dbReference type="ARBA" id="ARBA00032089"/>
    </source>
</evidence>
<evidence type="ECO:0000313" key="8">
    <source>
        <dbReference type="Proteomes" id="UP000249248"/>
    </source>
</evidence>
<keyword evidence="3" id="KW-0133">Cell shape</keyword>
<dbReference type="AlphaFoldDB" id="A0A2W1N5P2"/>
<dbReference type="InterPro" id="IPR042177">
    <property type="entry name" value="Cell/Rod_1"/>
</dbReference>
<gene>
    <name evidence="7" type="ORF">DNU06_03675</name>
</gene>
<dbReference type="GO" id="GO:0008360">
    <property type="term" value="P:regulation of cell shape"/>
    <property type="evidence" value="ECO:0007669"/>
    <property type="project" value="UniProtKB-KW"/>
</dbReference>
<proteinExistence type="inferred from homology"/>
<dbReference type="RefSeq" id="WP_111061841.1">
    <property type="nucleotide sequence ID" value="NZ_JBHUCU010000007.1"/>
</dbReference>
<dbReference type="EMBL" id="QKSB01000001">
    <property type="protein sequence ID" value="PZE18940.1"/>
    <property type="molecule type" value="Genomic_DNA"/>
</dbReference>
<feature type="domain" description="Rod shape-determining protein MreC beta-barrel core" evidence="6">
    <location>
        <begin position="111"/>
        <end position="257"/>
    </location>
</feature>
<sequence>MRNLFKFLKRFRNFLIFMVLQIFVLGLFFNSKNYHKASFVNSTNAISSWFLQKRYNITRHFDLEKNNVILANENAELLGKLPMSYYALQQQLFQINDSVYEQQYQFIAATVINFSNHKLNNFATINKGSLAGVEKDMGVIVSDGIIGFVIDVSKHYAIIRTLLSERINIIVEVNDIMGSLDWNGRDNKVGKVKGITSSAQIVVGDTVYTKGSNGHFPIGIPVGVVSEAKIENGAATLSINIDFTVNFSALGHVYIIKNIFKMEKDKLEHKYYE</sequence>
<dbReference type="Gene3D" id="2.40.10.350">
    <property type="entry name" value="Rod shape-determining protein MreC, domain 2"/>
    <property type="match status" value="1"/>
</dbReference>
<name>A0A2W1N5P2_9FLAO</name>
<dbReference type="PANTHER" id="PTHR34138:SF1">
    <property type="entry name" value="CELL SHAPE-DETERMINING PROTEIN MREC"/>
    <property type="match status" value="1"/>
</dbReference>
<dbReference type="GO" id="GO:0005886">
    <property type="term" value="C:plasma membrane"/>
    <property type="evidence" value="ECO:0007669"/>
    <property type="project" value="TreeGrafter"/>
</dbReference>
<dbReference type="OrthoDB" id="9811827at2"/>
<keyword evidence="5" id="KW-1133">Transmembrane helix</keyword>
<dbReference type="Gene3D" id="2.40.10.340">
    <property type="entry name" value="Rod shape-determining protein MreC, domain 1"/>
    <property type="match status" value="1"/>
</dbReference>
<keyword evidence="5" id="KW-0812">Transmembrane</keyword>
<comment type="similarity">
    <text evidence="1">Belongs to the MreC family.</text>
</comment>
<dbReference type="PANTHER" id="PTHR34138">
    <property type="entry name" value="CELL SHAPE-DETERMINING PROTEIN MREC"/>
    <property type="match status" value="1"/>
</dbReference>
<reference evidence="7 8" key="1">
    <citation type="submission" date="2018-06" db="EMBL/GenBank/DDBJ databases">
        <title>The draft genome sequence of Crocinitomix sp. SM1701.</title>
        <authorList>
            <person name="Zhang X."/>
        </authorList>
    </citation>
    <scope>NUCLEOTIDE SEQUENCE [LARGE SCALE GENOMIC DNA]</scope>
    <source>
        <strain evidence="7 8">SM1701</strain>
    </source>
</reference>
<dbReference type="InterPro" id="IPR042175">
    <property type="entry name" value="Cell/Rod_MreC_2"/>
</dbReference>
<feature type="transmembrane region" description="Helical" evidence="5">
    <location>
        <begin position="12"/>
        <end position="29"/>
    </location>
</feature>
<dbReference type="Pfam" id="PF04085">
    <property type="entry name" value="MreC"/>
    <property type="match status" value="1"/>
</dbReference>
<evidence type="ECO:0000256" key="2">
    <source>
        <dbReference type="ARBA" id="ARBA00013855"/>
    </source>
</evidence>
<accession>A0A2W1N5P2</accession>
<evidence type="ECO:0000256" key="1">
    <source>
        <dbReference type="ARBA" id="ARBA00009369"/>
    </source>
</evidence>